<dbReference type="PANTHER" id="PTHR39677:SF4">
    <property type="entry name" value="RIBONUCLEASE VAPC6"/>
    <property type="match status" value="1"/>
</dbReference>
<reference evidence="2 3" key="1">
    <citation type="submission" date="2018-05" db="EMBL/GenBank/DDBJ databases">
        <title>Draft genome of Methanospirillum stamsii Pt1.</title>
        <authorList>
            <person name="Dueholm M.S."/>
            <person name="Nielsen P.H."/>
            <person name="Bakmann L.F."/>
            <person name="Otzen D.E."/>
        </authorList>
    </citation>
    <scope>NUCLEOTIDE SEQUENCE [LARGE SCALE GENOMIC DNA]</scope>
    <source>
        <strain evidence="2 3">Pt1</strain>
    </source>
</reference>
<dbReference type="InterPro" id="IPR002716">
    <property type="entry name" value="PIN_dom"/>
</dbReference>
<dbReference type="InterPro" id="IPR029060">
    <property type="entry name" value="PIN-like_dom_sf"/>
</dbReference>
<comment type="caution">
    <text evidence="2">The sequence shown here is derived from an EMBL/GenBank/DDBJ whole genome shotgun (WGS) entry which is preliminary data.</text>
</comment>
<name>A0A2V2MRT0_9EURY</name>
<gene>
    <name evidence="2" type="ORF">DLD82_16720</name>
</gene>
<proteinExistence type="predicted"/>
<dbReference type="EMBL" id="QGMZ01000049">
    <property type="protein sequence ID" value="PWR70089.1"/>
    <property type="molecule type" value="Genomic_DNA"/>
</dbReference>
<dbReference type="Gene3D" id="3.40.50.1010">
    <property type="entry name" value="5'-nuclease"/>
    <property type="match status" value="1"/>
</dbReference>
<sequence>MVSGRYKHSHLLGIRSHPEYGEECTNFIMKGIKQEITLFIPAIVLNEFIHRLMIAEIMEHDNSISRIKALNVLKHQKIEEKFFSRTWELVDTLLSVHIQLLDYSENVIKKQVQILRKFPLMAADASVVASGIENDIHHIATRDSDFSRIPGFTIWSPG</sequence>
<dbReference type="AlphaFoldDB" id="A0A2V2MRT0"/>
<evidence type="ECO:0000313" key="3">
    <source>
        <dbReference type="Proteomes" id="UP000245934"/>
    </source>
</evidence>
<feature type="domain" description="PIN" evidence="1">
    <location>
        <begin position="31"/>
        <end position="150"/>
    </location>
</feature>
<dbReference type="Proteomes" id="UP000245934">
    <property type="component" value="Unassembled WGS sequence"/>
</dbReference>
<protein>
    <recommendedName>
        <fullName evidence="1">PIN domain-containing protein</fullName>
    </recommendedName>
</protein>
<organism evidence="2 3">
    <name type="scientific">Methanospirillum stamsii</name>
    <dbReference type="NCBI Taxonomy" id="1277351"/>
    <lineage>
        <taxon>Archaea</taxon>
        <taxon>Methanobacteriati</taxon>
        <taxon>Methanobacteriota</taxon>
        <taxon>Stenosarchaea group</taxon>
        <taxon>Methanomicrobia</taxon>
        <taxon>Methanomicrobiales</taxon>
        <taxon>Methanospirillaceae</taxon>
        <taxon>Methanospirillum</taxon>
    </lineage>
</organism>
<accession>A0A2V2MRT0</accession>
<dbReference type="SUPFAM" id="SSF88723">
    <property type="entry name" value="PIN domain-like"/>
    <property type="match status" value="1"/>
</dbReference>
<keyword evidence="3" id="KW-1185">Reference proteome</keyword>
<dbReference type="PANTHER" id="PTHR39677">
    <property type="entry name" value="RIBONUCLEASE VAPC6"/>
    <property type="match status" value="1"/>
</dbReference>
<dbReference type="Pfam" id="PF01850">
    <property type="entry name" value="PIN"/>
    <property type="match status" value="1"/>
</dbReference>
<evidence type="ECO:0000259" key="1">
    <source>
        <dbReference type="Pfam" id="PF01850"/>
    </source>
</evidence>
<evidence type="ECO:0000313" key="2">
    <source>
        <dbReference type="EMBL" id="PWR70089.1"/>
    </source>
</evidence>